<protein>
    <submittedName>
        <fullName evidence="1">Uncharacterized protein</fullName>
    </submittedName>
</protein>
<evidence type="ECO:0000313" key="1">
    <source>
        <dbReference type="EMBL" id="KAG0711182.1"/>
    </source>
</evidence>
<organism evidence="1 2">
    <name type="scientific">Chionoecetes opilio</name>
    <name type="common">Atlantic snow crab</name>
    <name type="synonym">Cancer opilio</name>
    <dbReference type="NCBI Taxonomy" id="41210"/>
    <lineage>
        <taxon>Eukaryota</taxon>
        <taxon>Metazoa</taxon>
        <taxon>Ecdysozoa</taxon>
        <taxon>Arthropoda</taxon>
        <taxon>Crustacea</taxon>
        <taxon>Multicrustacea</taxon>
        <taxon>Malacostraca</taxon>
        <taxon>Eumalacostraca</taxon>
        <taxon>Eucarida</taxon>
        <taxon>Decapoda</taxon>
        <taxon>Pleocyemata</taxon>
        <taxon>Brachyura</taxon>
        <taxon>Eubrachyura</taxon>
        <taxon>Majoidea</taxon>
        <taxon>Majidae</taxon>
        <taxon>Chionoecetes</taxon>
    </lineage>
</organism>
<accession>A0A8J5CKK9</accession>
<name>A0A8J5CKK9_CHIOP</name>
<proteinExistence type="predicted"/>
<gene>
    <name evidence="1" type="ORF">GWK47_021167</name>
</gene>
<comment type="caution">
    <text evidence="1">The sequence shown here is derived from an EMBL/GenBank/DDBJ whole genome shotgun (WGS) entry which is preliminary data.</text>
</comment>
<evidence type="ECO:0000313" key="2">
    <source>
        <dbReference type="Proteomes" id="UP000770661"/>
    </source>
</evidence>
<sequence length="200" mass="22117">MSANGHGGRTQHSLVCSDGRKRRGWAPRESQLDPVSCCCHLLVIFSLFGREAEAAALPRPEELVSDEEVDGISTSAVAELPVSKLNHLSLSKVSANSFSFLLLSAAKPLMFPRLFCHALLVNSTHYHFPLALWFVEEVLVLLFEVDHGGGSGRGFAMSNSDAKCPWRRGVGDLCPPRIDVFSPFLRTSYFPTRVSRFFHD</sequence>
<keyword evidence="2" id="KW-1185">Reference proteome</keyword>
<dbReference type="Proteomes" id="UP000770661">
    <property type="component" value="Unassembled WGS sequence"/>
</dbReference>
<dbReference type="AlphaFoldDB" id="A0A8J5CKK9"/>
<dbReference type="EMBL" id="JACEEZ010023575">
    <property type="protein sequence ID" value="KAG0711182.1"/>
    <property type="molecule type" value="Genomic_DNA"/>
</dbReference>
<reference evidence="1" key="1">
    <citation type="submission" date="2020-07" db="EMBL/GenBank/DDBJ databases">
        <title>The High-quality genome of the commercially important snow crab, Chionoecetes opilio.</title>
        <authorList>
            <person name="Jeong J.-H."/>
            <person name="Ryu S."/>
        </authorList>
    </citation>
    <scope>NUCLEOTIDE SEQUENCE</scope>
    <source>
        <strain evidence="1">MADBK_172401_WGS</strain>
        <tissue evidence="1">Digestive gland</tissue>
    </source>
</reference>